<dbReference type="PANTHER" id="PTHR11200:SF291">
    <property type="entry name" value="INOSITOL 5-PHOSPHATASE"/>
    <property type="match status" value="1"/>
</dbReference>
<protein>
    <recommendedName>
        <fullName evidence="3">C2 domain-containing protein</fullName>
    </recommendedName>
</protein>
<feature type="compositionally biased region" description="Basic and acidic residues" evidence="2">
    <location>
        <begin position="229"/>
        <end position="244"/>
    </location>
</feature>
<dbReference type="GO" id="GO:0046856">
    <property type="term" value="P:phosphatidylinositol dephosphorylation"/>
    <property type="evidence" value="ECO:0007669"/>
    <property type="project" value="InterPro"/>
</dbReference>
<feature type="compositionally biased region" description="Polar residues" evidence="2">
    <location>
        <begin position="673"/>
        <end position="687"/>
    </location>
</feature>
<dbReference type="EMBL" id="BEGY01000017">
    <property type="protein sequence ID" value="GAX76387.1"/>
    <property type="molecule type" value="Genomic_DNA"/>
</dbReference>
<feature type="compositionally biased region" description="Low complexity" evidence="2">
    <location>
        <begin position="1833"/>
        <end position="1854"/>
    </location>
</feature>
<dbReference type="InterPro" id="IPR000300">
    <property type="entry name" value="IPPc"/>
</dbReference>
<dbReference type="Proteomes" id="UP000232323">
    <property type="component" value="Unassembled WGS sequence"/>
</dbReference>
<dbReference type="InterPro" id="IPR036691">
    <property type="entry name" value="Endo/exonu/phosph_ase_sf"/>
</dbReference>
<feature type="region of interest" description="Disordered" evidence="2">
    <location>
        <begin position="724"/>
        <end position="798"/>
    </location>
</feature>
<dbReference type="CDD" id="cd00030">
    <property type="entry name" value="C2"/>
    <property type="match status" value="2"/>
</dbReference>
<keyword evidence="5" id="KW-1185">Reference proteome</keyword>
<feature type="domain" description="C2" evidence="3">
    <location>
        <begin position="1692"/>
        <end position="1833"/>
    </location>
</feature>
<comment type="caution">
    <text evidence="4">The sequence shown here is derived from an EMBL/GenBank/DDBJ whole genome shotgun (WGS) entry which is preliminary data.</text>
</comment>
<feature type="compositionally biased region" description="Low complexity" evidence="2">
    <location>
        <begin position="769"/>
        <end position="785"/>
    </location>
</feature>
<dbReference type="SUPFAM" id="SSF49562">
    <property type="entry name" value="C2 domain (Calcium/lipid-binding domain, CaLB)"/>
    <property type="match status" value="2"/>
</dbReference>
<feature type="region of interest" description="Disordered" evidence="2">
    <location>
        <begin position="224"/>
        <end position="248"/>
    </location>
</feature>
<evidence type="ECO:0000256" key="2">
    <source>
        <dbReference type="SAM" id="MobiDB-lite"/>
    </source>
</evidence>
<dbReference type="STRING" id="1157962.A0A250WZY8"/>
<dbReference type="Gene3D" id="3.60.10.10">
    <property type="entry name" value="Endonuclease/exonuclease/phosphatase"/>
    <property type="match status" value="2"/>
</dbReference>
<dbReference type="Pfam" id="PF00168">
    <property type="entry name" value="C2"/>
    <property type="match status" value="2"/>
</dbReference>
<evidence type="ECO:0000259" key="3">
    <source>
        <dbReference type="PROSITE" id="PS50004"/>
    </source>
</evidence>
<comment type="similarity">
    <text evidence="1">Belongs to the inositol polyphosphate 5-phosphatase family.</text>
</comment>
<feature type="compositionally biased region" description="Polar residues" evidence="2">
    <location>
        <begin position="1144"/>
        <end position="1158"/>
    </location>
</feature>
<gene>
    <name evidence="4" type="ORF">CEUSTIGMA_g3833.t1</name>
</gene>
<dbReference type="SUPFAM" id="SSF56219">
    <property type="entry name" value="DNase I-like"/>
    <property type="match status" value="1"/>
</dbReference>
<evidence type="ECO:0000313" key="5">
    <source>
        <dbReference type="Proteomes" id="UP000232323"/>
    </source>
</evidence>
<feature type="region of interest" description="Disordered" evidence="2">
    <location>
        <begin position="1945"/>
        <end position="1969"/>
    </location>
</feature>
<feature type="compositionally biased region" description="Polar residues" evidence="2">
    <location>
        <begin position="1950"/>
        <end position="1969"/>
    </location>
</feature>
<sequence>MFANIKDTSTRIEQIVLSPEDEKNIIEAIALVDQLLLQVNGKSNETQPALSSAEALSPKDHASPRPPKNKAKKDGQDHVAPSMAFPSTSAHSQLHPSCISSPAPNTHDDIITVAGPSNEATAFVPTAFQVSLRSMTAQEPYQLKEQPNLRLFEPKDADHGGTHNQKPPKPIISSGFETKPIISSGFETKPIISSGFETNQAQAMAYHGILQGSEAHVMKQHLEAAAAAPKKESHHSLPQSDDHQGVQAAEGQAPYAFSSLYIPVNDKLTTPPMTVATHTTSITMEVSQPPTPSNTTPQQDDNLTPTAVATPQQDDNLTPTAVSQFARLNRAGSVESSAMMRSSVTSYLDHTGSLSASNNVDAVPLADTWSAKVKPSSRKWRTNNVDKEGNVMLGVRLIQADLSSIGGSSKVWDPFAVVKCEKTIKYSKAITSDSHPRWDEFFVFELVSPAFAVLKVKLMDHLSCWKPQLVGEVCICVNTISDLPQRYNTATWMPLRDKMGKPKGQVQLQIYYVSERVHRPLDVMCCTWNVGNAQPPEDISQWLSGVAEQEHDLVAIGVQECAFKLGGRAGSVGGDDVKLEDLPPMPSESSLHYYNPAISITTSSFYVVPPPLNHKLDELGGLTQQVPKVAVWNGGPDLVMSTQHSHSQQQPVSDGPQGIRVGFGPDGRPSVSAVGTTTSPTYANRSPVSKRLSVRNLARFLTAGNASSSGVSAAESAEAAALKGIGDQNPNGSTRGGGVSPLQQSPLVTPRGSQDGSSRANGSLGGLWPSGASSNLASPLPSARLTYRPTSKEVRASRRTSVVTMGLDDTSFNRRLSSSQMAASSLVMLGRSPAGTRRVSMMMPGASFLNRPPAALPPQGGSGPLLKAHLPQTLSQTPTDVMVDPMGGSMRLNSDAMMDPMGGSMRLNSDAMMDPMGASMRLNSDAMMDPMGGSMRFNSDAMQTRTTGEYSHPLQSPLLGVEGSLSHLSSASSLPTMTLPDGEDLVCDSDTDSLPMPPTMMMRTTGGSGTGSHGPATSPALDAGFNHNNHLTTAPSASPVSLTGGSRSAGQLRSASTPRMSRFVSTSTAAETHEVKELELNPRQPVTSGAELNPRQPVTSGAELNPRQPVTSGAELNPRQPVTSGAELNPRQPVTSGAELNPRQPVTSGAAQTSSLYSSSRFTVNDELERREMGYVSGKDGGVEMSASSQQDDEWQPWSPEKAQAELDAAAAAAMHRAHTAMSSKSGRPMSAVTGAGPVAEAVLAIQHTSSGSRNPAVTATSRQQGSGIMYSVGRAEDQVTDGDSISSYDDAVYRPTVTAAAAAAHTGGGGSQGSTTSPFHTSFSAHTAGPPARSLPSILSGRQSSMSMIPPLPSDDDHASSPNRHPSTLIPVNDDITHFDAAAGSSSSAPMSPSRMITEMQTGSSHTPHVNQAGISAGTPRSVKSTIFNRGRGVADMATGNQFRDVWEDYLNQAMGPNYSMVKSAHMGQIRLLLFARNDVCAAVNRVEKGVQATGVAGVATNKGGVAIGIRIWDTEICFVNSHLAAHQDRSKARNSNYRDIVKGIRIDPNGMDILTGYHHVFWVGDLNYRLDFGGQATNPTESPSQTDFNNLVSKIDEGKYMDLLQVDQLHKEMASRKAFVNFTEASIDFPPTFKVERKDGLYYKPQRSPAWCDRVLYRGNVPCRRAEAIDYFCAPNISTSDHKPVAAIFSVPTIWRCHDVGAELPIGNVHLIISNINIQGLFLLRKKSGSEFTSALPNPYIILKGHSLVDGEFRTSVVKQSRDPVWNEPLDLLMKPATAQDLFNYRLLVTVVDRQEGKLLPSGGTHSTLGRCVLPLSEAAHLLMDSSAQGLAAAGSSPEGSHAAADPSPSASLGISRRRSLEKNKQQTSSGSVELCNSVDKPGGEVEVKLQMEHNGLPAGVITFHMHLKMPVKPMKAGTKPRLIRASMPSMVAMGRLVRNSMHFGPHTVSSGSQQNQKGGHGKTSSFKSSAVNLAAAATSGSPANISPGMSAMGRFMRASMRFNKFGSSSHLSNAVDPQADPDEATSYSQGPASPAAEGADPSGCGPEGMSHNKTARHYVKEKNRSSSISRSVVALGRMVRASMTPGGVKPVAAASSSSRRRLPSGSGDTAEPAVSIVGLEDHSQMYGEADDELNIGDDVGMMRCKQQQQHSTRPPLISPSQAKRIAAMGHLVKNSMSALMPPTSWGSSETSKNCEMGDRSARSSTYGLHFHKGKAVNDSEPALKKSSSAREPASSTSEGRVIMAPSLVQTCNTVEHKGCQHVDSTALRLNDGYKKSREEAAEAWCTAHPLPLQHSSVAVQDYEPAVSAALSPAEEDHGEPNISRAIVSPQQPNISRAIVSPQQPNISRAIVSPQQRRKRAVTFVD</sequence>
<dbReference type="OrthoDB" id="62798at2759"/>
<organism evidence="4 5">
    <name type="scientific">Chlamydomonas eustigma</name>
    <dbReference type="NCBI Taxonomy" id="1157962"/>
    <lineage>
        <taxon>Eukaryota</taxon>
        <taxon>Viridiplantae</taxon>
        <taxon>Chlorophyta</taxon>
        <taxon>core chlorophytes</taxon>
        <taxon>Chlorophyceae</taxon>
        <taxon>CS clade</taxon>
        <taxon>Chlamydomonadales</taxon>
        <taxon>Chlamydomonadaceae</taxon>
        <taxon>Chlamydomonas</taxon>
    </lineage>
</organism>
<feature type="region of interest" description="Disordered" evidence="2">
    <location>
        <begin position="991"/>
        <end position="1158"/>
    </location>
</feature>
<accession>A0A250WZY8</accession>
<feature type="region of interest" description="Disordered" evidence="2">
    <location>
        <begin position="2088"/>
        <end position="2114"/>
    </location>
</feature>
<feature type="region of interest" description="Disordered" evidence="2">
    <location>
        <begin position="2010"/>
        <end position="2054"/>
    </location>
</feature>
<evidence type="ECO:0000313" key="4">
    <source>
        <dbReference type="EMBL" id="GAX76387.1"/>
    </source>
</evidence>
<feature type="compositionally biased region" description="Low complexity" evidence="2">
    <location>
        <begin position="2232"/>
        <end position="2241"/>
    </location>
</feature>
<feature type="domain" description="C2" evidence="3">
    <location>
        <begin position="374"/>
        <end position="493"/>
    </location>
</feature>
<feature type="compositionally biased region" description="Polar residues" evidence="2">
    <location>
        <begin position="300"/>
        <end position="316"/>
    </location>
</feature>
<dbReference type="InterPro" id="IPR035892">
    <property type="entry name" value="C2_domain_sf"/>
</dbReference>
<reference evidence="4 5" key="1">
    <citation type="submission" date="2017-08" db="EMBL/GenBank/DDBJ databases">
        <title>Acidophilic green algal genome provides insights into adaptation to an acidic environment.</title>
        <authorList>
            <person name="Hirooka S."/>
            <person name="Hirose Y."/>
            <person name="Kanesaki Y."/>
            <person name="Higuchi S."/>
            <person name="Fujiwara T."/>
            <person name="Onuma R."/>
            <person name="Era A."/>
            <person name="Ohbayashi R."/>
            <person name="Uzuka A."/>
            <person name="Nozaki H."/>
            <person name="Yoshikawa H."/>
            <person name="Miyagishima S.Y."/>
        </authorList>
    </citation>
    <scope>NUCLEOTIDE SEQUENCE [LARGE SCALE GENOMIC DNA]</scope>
    <source>
        <strain evidence="4 5">NIES-2499</strain>
    </source>
</reference>
<feature type="region of interest" description="Disordered" evidence="2">
    <location>
        <begin position="284"/>
        <end position="316"/>
    </location>
</feature>
<feature type="compositionally biased region" description="Polar residues" evidence="2">
    <location>
        <begin position="1026"/>
        <end position="1070"/>
    </location>
</feature>
<feature type="compositionally biased region" description="Polar residues" evidence="2">
    <location>
        <begin position="85"/>
        <end position="103"/>
    </location>
</feature>
<proteinExistence type="inferred from homology"/>
<dbReference type="InterPro" id="IPR046985">
    <property type="entry name" value="IP5"/>
</dbReference>
<name>A0A250WZY8_9CHLO</name>
<dbReference type="PROSITE" id="PS50004">
    <property type="entry name" value="C2"/>
    <property type="match status" value="2"/>
</dbReference>
<dbReference type="PANTHER" id="PTHR11200">
    <property type="entry name" value="INOSITOL 5-PHOSPHATASE"/>
    <property type="match status" value="1"/>
</dbReference>
<dbReference type="Gene3D" id="2.60.40.150">
    <property type="entry name" value="C2 domain"/>
    <property type="match status" value="2"/>
</dbReference>
<dbReference type="GO" id="GO:0004439">
    <property type="term" value="F:phosphatidylinositol-4,5-bisphosphate 5-phosphatase activity"/>
    <property type="evidence" value="ECO:0007669"/>
    <property type="project" value="TreeGrafter"/>
</dbReference>
<evidence type="ECO:0000256" key="1">
    <source>
        <dbReference type="ARBA" id="ARBA00010768"/>
    </source>
</evidence>
<feature type="region of interest" description="Disordered" evidence="2">
    <location>
        <begin position="47"/>
        <end position="103"/>
    </location>
</feature>
<feature type="compositionally biased region" description="Polar residues" evidence="2">
    <location>
        <begin position="741"/>
        <end position="761"/>
    </location>
</feature>
<feature type="compositionally biased region" description="Polar residues" evidence="2">
    <location>
        <begin position="641"/>
        <end position="652"/>
    </location>
</feature>
<feature type="region of interest" description="Disordered" evidence="2">
    <location>
        <begin position="1833"/>
        <end position="1882"/>
    </location>
</feature>
<feature type="region of interest" description="Disordered" evidence="2">
    <location>
        <begin position="154"/>
        <end position="175"/>
    </location>
</feature>
<dbReference type="SMART" id="SM00239">
    <property type="entry name" value="C2"/>
    <property type="match status" value="2"/>
</dbReference>
<feature type="compositionally biased region" description="Basic and acidic residues" evidence="2">
    <location>
        <begin position="1071"/>
        <end position="1080"/>
    </location>
</feature>
<feature type="region of interest" description="Disordered" evidence="2">
    <location>
        <begin position="2182"/>
        <end position="2244"/>
    </location>
</feature>
<feature type="compositionally biased region" description="Polar residues" evidence="2">
    <location>
        <begin position="2187"/>
        <end position="2196"/>
    </location>
</feature>
<dbReference type="Pfam" id="PF22669">
    <property type="entry name" value="Exo_endo_phos2"/>
    <property type="match status" value="1"/>
</dbReference>
<feature type="region of interest" description="Disordered" evidence="2">
    <location>
        <begin position="641"/>
        <end position="689"/>
    </location>
</feature>
<dbReference type="InterPro" id="IPR000008">
    <property type="entry name" value="C2_dom"/>
</dbReference>
<feature type="region of interest" description="Disordered" evidence="2">
    <location>
        <begin position="1305"/>
        <end position="1373"/>
    </location>
</feature>
<dbReference type="SMART" id="SM00128">
    <property type="entry name" value="IPPc"/>
    <property type="match status" value="1"/>
</dbReference>